<keyword evidence="5 7" id="KW-1133">Transmembrane helix</keyword>
<comment type="subcellular location">
    <subcellularLocation>
        <location evidence="1 7">Cell membrane</location>
        <topology evidence="1 7">Multi-pass membrane protein</topology>
    </subcellularLocation>
</comment>
<dbReference type="PANTHER" id="PTHR30193">
    <property type="entry name" value="ABC TRANSPORTER PERMEASE PROTEIN"/>
    <property type="match status" value="1"/>
</dbReference>
<evidence type="ECO:0000256" key="2">
    <source>
        <dbReference type="ARBA" id="ARBA00022448"/>
    </source>
</evidence>
<dbReference type="CDD" id="cd06261">
    <property type="entry name" value="TM_PBP2"/>
    <property type="match status" value="1"/>
</dbReference>
<dbReference type="RefSeq" id="WP_215626810.1">
    <property type="nucleotide sequence ID" value="NZ_CP067089.2"/>
</dbReference>
<dbReference type="Pfam" id="PF00528">
    <property type="entry name" value="BPD_transp_1"/>
    <property type="match status" value="1"/>
</dbReference>
<evidence type="ECO:0000256" key="6">
    <source>
        <dbReference type="ARBA" id="ARBA00023136"/>
    </source>
</evidence>
<evidence type="ECO:0000259" key="8">
    <source>
        <dbReference type="PROSITE" id="PS50928"/>
    </source>
</evidence>
<feature type="transmembrane region" description="Helical" evidence="7">
    <location>
        <begin position="72"/>
        <end position="93"/>
    </location>
</feature>
<keyword evidence="3" id="KW-1003">Cell membrane</keyword>
<feature type="transmembrane region" description="Helical" evidence="7">
    <location>
        <begin position="12"/>
        <end position="39"/>
    </location>
</feature>
<reference evidence="9" key="1">
    <citation type="submission" date="2021-01" db="EMBL/GenBank/DDBJ databases">
        <title>Description of Breznakiella homolactica.</title>
        <authorList>
            <person name="Song Y."/>
            <person name="Brune A."/>
        </authorList>
    </citation>
    <scope>NUCLEOTIDE SEQUENCE</scope>
    <source>
        <strain evidence="9">RmG30</strain>
    </source>
</reference>
<comment type="similarity">
    <text evidence="7">Belongs to the binding-protein-dependent transport system permease family.</text>
</comment>
<evidence type="ECO:0000256" key="5">
    <source>
        <dbReference type="ARBA" id="ARBA00022989"/>
    </source>
</evidence>
<dbReference type="PANTHER" id="PTHR30193:SF37">
    <property type="entry name" value="INNER MEMBRANE ABC TRANSPORTER PERMEASE PROTEIN YCJO"/>
    <property type="match status" value="1"/>
</dbReference>
<dbReference type="AlphaFoldDB" id="A0A7T7XNH8"/>
<keyword evidence="10" id="KW-1185">Reference proteome</keyword>
<evidence type="ECO:0000256" key="7">
    <source>
        <dbReference type="RuleBase" id="RU363032"/>
    </source>
</evidence>
<evidence type="ECO:0000256" key="4">
    <source>
        <dbReference type="ARBA" id="ARBA00022692"/>
    </source>
</evidence>
<dbReference type="KEGG" id="bhc:JFL75_00885"/>
<keyword evidence="2 7" id="KW-0813">Transport</keyword>
<evidence type="ECO:0000256" key="3">
    <source>
        <dbReference type="ARBA" id="ARBA00022475"/>
    </source>
</evidence>
<feature type="transmembrane region" description="Helical" evidence="7">
    <location>
        <begin position="264"/>
        <end position="284"/>
    </location>
</feature>
<name>A0A7T7XNH8_9SPIR</name>
<dbReference type="GO" id="GO:0055085">
    <property type="term" value="P:transmembrane transport"/>
    <property type="evidence" value="ECO:0007669"/>
    <property type="project" value="InterPro"/>
</dbReference>
<feature type="transmembrane region" description="Helical" evidence="7">
    <location>
        <begin position="208"/>
        <end position="228"/>
    </location>
</feature>
<feature type="transmembrane region" description="Helical" evidence="7">
    <location>
        <begin position="155"/>
        <end position="173"/>
    </location>
</feature>
<proteinExistence type="inferred from homology"/>
<accession>A0A7T7XNH8</accession>
<sequence length="292" mass="32729">MKARLKDTPGIILFLLPALFLFIVFYVIPIGSVGFMSFFKWNGISDAEFTGFSNYTRNFANPVFWRSIRNNVIWALAACFIQVPLALLMALLLSKKPKGWKFFRTVYFLPQVISGIAIATLWSSVYNSEFGLLNGILRAVGLGAHTRNWLGDPSTAFFCVLVYGLLYIGYYMVIMMASITTIDESYYEAATIDGANRLQMDRHITIPFIRYALLTCITLAAVFGLRTFEQVYLLTNGGPANRTSVLVLFLYNQMRNNNYGGANASSMMLILTGVVVIALIRVAFSLGRRNDD</sequence>
<dbReference type="InterPro" id="IPR051393">
    <property type="entry name" value="ABC_transporter_permease"/>
</dbReference>
<keyword evidence="6 7" id="KW-0472">Membrane</keyword>
<keyword evidence="4 7" id="KW-0812">Transmembrane</keyword>
<dbReference type="InterPro" id="IPR000515">
    <property type="entry name" value="MetI-like"/>
</dbReference>
<dbReference type="Proteomes" id="UP000595917">
    <property type="component" value="Chromosome"/>
</dbReference>
<dbReference type="PROSITE" id="PS50928">
    <property type="entry name" value="ABC_TM1"/>
    <property type="match status" value="1"/>
</dbReference>
<feature type="domain" description="ABC transmembrane type-1" evidence="8">
    <location>
        <begin position="68"/>
        <end position="280"/>
    </location>
</feature>
<evidence type="ECO:0000256" key="1">
    <source>
        <dbReference type="ARBA" id="ARBA00004651"/>
    </source>
</evidence>
<dbReference type="InterPro" id="IPR035906">
    <property type="entry name" value="MetI-like_sf"/>
</dbReference>
<dbReference type="GO" id="GO:0005886">
    <property type="term" value="C:plasma membrane"/>
    <property type="evidence" value="ECO:0007669"/>
    <property type="project" value="UniProtKB-SubCell"/>
</dbReference>
<dbReference type="SUPFAM" id="SSF161098">
    <property type="entry name" value="MetI-like"/>
    <property type="match status" value="1"/>
</dbReference>
<feature type="transmembrane region" description="Helical" evidence="7">
    <location>
        <begin position="105"/>
        <end position="125"/>
    </location>
</feature>
<evidence type="ECO:0000313" key="9">
    <source>
        <dbReference type="EMBL" id="QQO09507.1"/>
    </source>
</evidence>
<protein>
    <submittedName>
        <fullName evidence="9">Sugar ABC transporter permease</fullName>
    </submittedName>
</protein>
<dbReference type="EMBL" id="CP067089">
    <property type="protein sequence ID" value="QQO09507.1"/>
    <property type="molecule type" value="Genomic_DNA"/>
</dbReference>
<organism evidence="9 10">
    <name type="scientific">Breznakiella homolactica</name>
    <dbReference type="NCBI Taxonomy" id="2798577"/>
    <lineage>
        <taxon>Bacteria</taxon>
        <taxon>Pseudomonadati</taxon>
        <taxon>Spirochaetota</taxon>
        <taxon>Spirochaetia</taxon>
        <taxon>Spirochaetales</taxon>
        <taxon>Breznakiellaceae</taxon>
        <taxon>Breznakiella</taxon>
    </lineage>
</organism>
<evidence type="ECO:0000313" key="10">
    <source>
        <dbReference type="Proteomes" id="UP000595917"/>
    </source>
</evidence>
<dbReference type="Gene3D" id="1.10.3720.10">
    <property type="entry name" value="MetI-like"/>
    <property type="match status" value="1"/>
</dbReference>
<gene>
    <name evidence="9" type="ORF">JFL75_00885</name>
</gene>